<evidence type="ECO:0000256" key="3">
    <source>
        <dbReference type="ARBA" id="ARBA00022833"/>
    </source>
</evidence>
<keyword evidence="9" id="KW-1185">Reference proteome</keyword>
<keyword evidence="1" id="KW-0479">Metal-binding</keyword>
<dbReference type="InterPro" id="IPR011422">
    <property type="entry name" value="BRAP2/ETP1_RRM"/>
</dbReference>
<keyword evidence="2 4" id="KW-0863">Zinc-finger</keyword>
<dbReference type="PANTHER" id="PTHR24007:SF7">
    <property type="entry name" value="BRCA1-ASSOCIATED PROTEIN"/>
    <property type="match status" value="1"/>
</dbReference>
<sequence length="401" mass="45772">MSESYPFSSGNPKIEVTSGVVHAISSSYPNLPVGRKPHVFVLGVRDCMTYADFCKFCASFVHCILEMQVVRNNRMEDGYSVIIRMNAQDSADNFYRRFNDQPFISFQEEVCRILYIVDVEQPHTPPVAISEQPSCPVCRESLGPDMSGILTTICNHSMHISCVLKWTNCSCPVCWYRLQEQAKSICEVCKISEDLSMCLCCGFVGCARCKGGHAIGHLKETQHSFSLDLESQDIWHYVGEDYLFQLMQSKHDKKRVQLISRSEHSHDDCGRCNFASSQLDGALLSSRAKIAKECKKKIEDKKLGYECELQKFQEETERQILEAVAATVEVQEEQAKLDNSVKKRRDLEKNNKQLLQKQKLWEAELSEAVESERNALRAEDNKIRRLKKKVQDLMDRLDSGS</sequence>
<dbReference type="SUPFAM" id="SSF57850">
    <property type="entry name" value="RING/U-box"/>
    <property type="match status" value="2"/>
</dbReference>
<dbReference type="PANTHER" id="PTHR24007">
    <property type="entry name" value="BRCA1-ASSOCIATED PROTEIN"/>
    <property type="match status" value="1"/>
</dbReference>
<evidence type="ECO:0000256" key="2">
    <source>
        <dbReference type="ARBA" id="ARBA00022771"/>
    </source>
</evidence>
<name>A0ABD3J222_EUCGL</name>
<comment type="caution">
    <text evidence="8">The sequence shown here is derived from an EMBL/GenBank/DDBJ whole genome shotgun (WGS) entry which is preliminary data.</text>
</comment>
<evidence type="ECO:0000313" key="9">
    <source>
        <dbReference type="Proteomes" id="UP001634007"/>
    </source>
</evidence>
<dbReference type="Pfam" id="PF02148">
    <property type="entry name" value="zf-UBP"/>
    <property type="match status" value="1"/>
</dbReference>
<evidence type="ECO:0000256" key="5">
    <source>
        <dbReference type="SAM" id="Coils"/>
    </source>
</evidence>
<keyword evidence="5" id="KW-0175">Coiled coil</keyword>
<dbReference type="Pfam" id="PF07576">
    <property type="entry name" value="BRAP2"/>
    <property type="match status" value="1"/>
</dbReference>
<feature type="coiled-coil region" evidence="5">
    <location>
        <begin position="295"/>
        <end position="396"/>
    </location>
</feature>
<dbReference type="AlphaFoldDB" id="A0ABD3J222"/>
<dbReference type="Proteomes" id="UP001634007">
    <property type="component" value="Unassembled WGS sequence"/>
</dbReference>
<evidence type="ECO:0000313" key="8">
    <source>
        <dbReference type="EMBL" id="KAL3720184.1"/>
    </source>
</evidence>
<dbReference type="SMART" id="SM00290">
    <property type="entry name" value="ZnF_UBP"/>
    <property type="match status" value="1"/>
</dbReference>
<evidence type="ECO:0000259" key="6">
    <source>
        <dbReference type="PROSITE" id="PS50089"/>
    </source>
</evidence>
<dbReference type="InterPro" id="IPR001841">
    <property type="entry name" value="Znf_RING"/>
</dbReference>
<organism evidence="8 9">
    <name type="scientific">Eucalyptus globulus</name>
    <name type="common">Tasmanian blue gum</name>
    <dbReference type="NCBI Taxonomy" id="34317"/>
    <lineage>
        <taxon>Eukaryota</taxon>
        <taxon>Viridiplantae</taxon>
        <taxon>Streptophyta</taxon>
        <taxon>Embryophyta</taxon>
        <taxon>Tracheophyta</taxon>
        <taxon>Spermatophyta</taxon>
        <taxon>Magnoliopsida</taxon>
        <taxon>eudicotyledons</taxon>
        <taxon>Gunneridae</taxon>
        <taxon>Pentapetalae</taxon>
        <taxon>rosids</taxon>
        <taxon>malvids</taxon>
        <taxon>Myrtales</taxon>
        <taxon>Myrtaceae</taxon>
        <taxon>Myrtoideae</taxon>
        <taxon>Eucalypteae</taxon>
        <taxon>Eucalyptus</taxon>
    </lineage>
</organism>
<feature type="domain" description="UBP-type" evidence="7">
    <location>
        <begin position="169"/>
        <end position="262"/>
    </location>
</feature>
<dbReference type="InterPro" id="IPR001607">
    <property type="entry name" value="Znf_UBP"/>
</dbReference>
<accession>A0ABD3J222</accession>
<dbReference type="InterPro" id="IPR047243">
    <property type="entry name" value="RING-H2_BRAP2"/>
</dbReference>
<reference evidence="8 9" key="1">
    <citation type="submission" date="2024-11" db="EMBL/GenBank/DDBJ databases">
        <title>Chromosome-level genome assembly of Eucalyptus globulus Labill. provides insights into its genome evolution.</title>
        <authorList>
            <person name="Li X."/>
        </authorList>
    </citation>
    <scope>NUCLEOTIDE SEQUENCE [LARGE SCALE GENOMIC DNA]</scope>
    <source>
        <strain evidence="8">CL2024</strain>
        <tissue evidence="8">Fresh tender leaves</tissue>
    </source>
</reference>
<keyword evidence="3" id="KW-0862">Zinc</keyword>
<dbReference type="Gene3D" id="3.30.40.10">
    <property type="entry name" value="Zinc/RING finger domain, C3HC4 (zinc finger)"/>
    <property type="match status" value="2"/>
</dbReference>
<proteinExistence type="predicted"/>
<evidence type="ECO:0008006" key="10">
    <source>
        <dbReference type="Google" id="ProtNLM"/>
    </source>
</evidence>
<evidence type="ECO:0000259" key="7">
    <source>
        <dbReference type="PROSITE" id="PS50271"/>
    </source>
</evidence>
<dbReference type="PROSITE" id="PS50089">
    <property type="entry name" value="ZF_RING_2"/>
    <property type="match status" value="1"/>
</dbReference>
<dbReference type="PROSITE" id="PS50271">
    <property type="entry name" value="ZF_UBP"/>
    <property type="match status" value="1"/>
</dbReference>
<gene>
    <name evidence="8" type="ORF">ACJRO7_005070</name>
</gene>
<dbReference type="SMART" id="SM00184">
    <property type="entry name" value="RING"/>
    <property type="match status" value="1"/>
</dbReference>
<feature type="domain" description="RING-type" evidence="6">
    <location>
        <begin position="135"/>
        <end position="174"/>
    </location>
</feature>
<evidence type="ECO:0000256" key="1">
    <source>
        <dbReference type="ARBA" id="ARBA00022723"/>
    </source>
</evidence>
<protein>
    <recommendedName>
        <fullName evidence="10">BRCA1-associated protein</fullName>
    </recommendedName>
</protein>
<dbReference type="CDD" id="cd16457">
    <property type="entry name" value="RING-H2_BRAP2"/>
    <property type="match status" value="1"/>
</dbReference>
<dbReference type="InterPro" id="IPR013083">
    <property type="entry name" value="Znf_RING/FYVE/PHD"/>
</dbReference>
<dbReference type="EMBL" id="JBJKBG010000010">
    <property type="protein sequence ID" value="KAL3720184.1"/>
    <property type="molecule type" value="Genomic_DNA"/>
</dbReference>
<evidence type="ECO:0000256" key="4">
    <source>
        <dbReference type="PROSITE-ProRule" id="PRU00502"/>
    </source>
</evidence>
<dbReference type="GO" id="GO:0008270">
    <property type="term" value="F:zinc ion binding"/>
    <property type="evidence" value="ECO:0007669"/>
    <property type="project" value="UniProtKB-KW"/>
</dbReference>